<dbReference type="SUPFAM" id="SSF48452">
    <property type="entry name" value="TPR-like"/>
    <property type="match status" value="1"/>
</dbReference>
<dbReference type="AlphaFoldDB" id="X0TPL0"/>
<dbReference type="InterPro" id="IPR011990">
    <property type="entry name" value="TPR-like_helical_dom_sf"/>
</dbReference>
<dbReference type="EMBL" id="BARS01014107">
    <property type="protein sequence ID" value="GAF90082.1"/>
    <property type="molecule type" value="Genomic_DNA"/>
</dbReference>
<gene>
    <name evidence="1" type="ORF">S01H1_24026</name>
</gene>
<accession>X0TPL0</accession>
<organism evidence="1">
    <name type="scientific">marine sediment metagenome</name>
    <dbReference type="NCBI Taxonomy" id="412755"/>
    <lineage>
        <taxon>unclassified sequences</taxon>
        <taxon>metagenomes</taxon>
        <taxon>ecological metagenomes</taxon>
    </lineage>
</organism>
<name>X0TPL0_9ZZZZ</name>
<evidence type="ECO:0000313" key="1">
    <source>
        <dbReference type="EMBL" id="GAF90082.1"/>
    </source>
</evidence>
<dbReference type="PROSITE" id="PS50005">
    <property type="entry name" value="TPR"/>
    <property type="match status" value="1"/>
</dbReference>
<dbReference type="SMART" id="SM00028">
    <property type="entry name" value="TPR"/>
    <property type="match status" value="1"/>
</dbReference>
<comment type="caution">
    <text evidence="1">The sequence shown here is derived from an EMBL/GenBank/DDBJ whole genome shotgun (WGS) entry which is preliminary data.</text>
</comment>
<dbReference type="InterPro" id="IPR019734">
    <property type="entry name" value="TPR_rpt"/>
</dbReference>
<feature type="non-terminal residue" evidence="1">
    <location>
        <position position="1"/>
    </location>
</feature>
<proteinExistence type="predicted"/>
<dbReference type="Gene3D" id="1.25.40.10">
    <property type="entry name" value="Tetratricopeptide repeat domain"/>
    <property type="match status" value="1"/>
</dbReference>
<sequence>LDQAIEQFRRALSINARDADAHCDLGVVLVRKGNIDDAIEEFRTALRLNPNLSLAREQLQAALAQKAGSNPQ</sequence>
<protein>
    <submittedName>
        <fullName evidence="1">Uncharacterized protein</fullName>
    </submittedName>
</protein>
<dbReference type="PROSITE" id="PS50293">
    <property type="entry name" value="TPR_REGION"/>
    <property type="match status" value="1"/>
</dbReference>
<dbReference type="Pfam" id="PF13432">
    <property type="entry name" value="TPR_16"/>
    <property type="match status" value="1"/>
</dbReference>
<reference evidence="1" key="1">
    <citation type="journal article" date="2014" name="Front. Microbiol.">
        <title>High frequency of phylogenetically diverse reductive dehalogenase-homologous genes in deep subseafloor sedimentary metagenomes.</title>
        <authorList>
            <person name="Kawai M."/>
            <person name="Futagami T."/>
            <person name="Toyoda A."/>
            <person name="Takaki Y."/>
            <person name="Nishi S."/>
            <person name="Hori S."/>
            <person name="Arai W."/>
            <person name="Tsubouchi T."/>
            <person name="Morono Y."/>
            <person name="Uchiyama I."/>
            <person name="Ito T."/>
            <person name="Fujiyama A."/>
            <person name="Inagaki F."/>
            <person name="Takami H."/>
        </authorList>
    </citation>
    <scope>NUCLEOTIDE SEQUENCE</scope>
    <source>
        <strain evidence="1">Expedition CK06-06</strain>
    </source>
</reference>